<dbReference type="SUPFAM" id="SSF52794">
    <property type="entry name" value="PTS system IIB component-like"/>
    <property type="match status" value="1"/>
</dbReference>
<dbReference type="PANTHER" id="PTHR30185:SF18">
    <property type="entry name" value="TRANSCRIPTIONAL REGULATOR MTLR"/>
    <property type="match status" value="1"/>
</dbReference>
<keyword evidence="1" id="KW-0808">Transferase</keyword>
<dbReference type="PROSITE" id="PS51094">
    <property type="entry name" value="PTS_EIIA_TYPE_2"/>
    <property type="match status" value="1"/>
</dbReference>
<dbReference type="GO" id="GO:0006355">
    <property type="term" value="P:regulation of DNA-templated transcription"/>
    <property type="evidence" value="ECO:0007669"/>
    <property type="project" value="InterPro"/>
</dbReference>
<dbReference type="CDD" id="cd05568">
    <property type="entry name" value="PTS_IIB_bgl_like"/>
    <property type="match status" value="1"/>
</dbReference>
<dbReference type="EMBL" id="CP041626">
    <property type="protein sequence ID" value="QDO90932.1"/>
    <property type="molecule type" value="Genomic_DNA"/>
</dbReference>
<evidence type="ECO:0000259" key="6">
    <source>
        <dbReference type="PROSITE" id="PS51094"/>
    </source>
</evidence>
<dbReference type="KEGG" id="dpm:FNV33_02245"/>
<dbReference type="Gene3D" id="3.40.50.2300">
    <property type="match status" value="1"/>
</dbReference>
<dbReference type="InterPro" id="IPR002178">
    <property type="entry name" value="PTS_EIIA_type-2_dom"/>
</dbReference>
<dbReference type="RefSeq" id="WP_143333131.1">
    <property type="nucleotide sequence ID" value="NZ_CP041626.1"/>
</dbReference>
<evidence type="ECO:0000259" key="8">
    <source>
        <dbReference type="PROSITE" id="PS51372"/>
    </source>
</evidence>
<dbReference type="InterPro" id="IPR007737">
    <property type="entry name" value="Mga_HTH"/>
</dbReference>
<dbReference type="InterPro" id="IPR016152">
    <property type="entry name" value="PTrfase/Anion_transptr"/>
</dbReference>
<dbReference type="InterPro" id="IPR036390">
    <property type="entry name" value="WH_DNA-bd_sf"/>
</dbReference>
<dbReference type="InterPro" id="IPR036095">
    <property type="entry name" value="PTS_EIIB-like_sf"/>
</dbReference>
<evidence type="ECO:0000256" key="4">
    <source>
        <dbReference type="ARBA" id="ARBA00023159"/>
    </source>
</evidence>
<dbReference type="InterPro" id="IPR013196">
    <property type="entry name" value="HTH_11"/>
</dbReference>
<dbReference type="Gene3D" id="1.10.10.10">
    <property type="entry name" value="Winged helix-like DNA-binding domain superfamily/Winged helix DNA-binding domain"/>
    <property type="match status" value="2"/>
</dbReference>
<dbReference type="GO" id="GO:0008982">
    <property type="term" value="F:protein-N(PI)-phosphohistidine-sugar phosphotransferase activity"/>
    <property type="evidence" value="ECO:0007669"/>
    <property type="project" value="InterPro"/>
</dbReference>
<dbReference type="PROSITE" id="PS51099">
    <property type="entry name" value="PTS_EIIB_TYPE_2"/>
    <property type="match status" value="1"/>
</dbReference>
<dbReference type="InterPro" id="IPR036634">
    <property type="entry name" value="PRD_sf"/>
</dbReference>
<dbReference type="Pfam" id="PF08279">
    <property type="entry name" value="HTH_11"/>
    <property type="match status" value="1"/>
</dbReference>
<dbReference type="AlphaFoldDB" id="A0A516GHE8"/>
<dbReference type="Pfam" id="PF05043">
    <property type="entry name" value="Mga"/>
    <property type="match status" value="1"/>
</dbReference>
<gene>
    <name evidence="9" type="ORF">FNV33_02245</name>
</gene>
<proteinExistence type="predicted"/>
<dbReference type="InterPro" id="IPR011608">
    <property type="entry name" value="PRD"/>
</dbReference>
<protein>
    <submittedName>
        <fullName evidence="9">Transcription antiterminator</fullName>
    </submittedName>
</protein>
<evidence type="ECO:0000256" key="3">
    <source>
        <dbReference type="ARBA" id="ARBA00023015"/>
    </source>
</evidence>
<dbReference type="PANTHER" id="PTHR30185">
    <property type="entry name" value="CRYPTIC BETA-GLUCOSIDE BGL OPERON ANTITERMINATOR"/>
    <property type="match status" value="1"/>
</dbReference>
<dbReference type="Proteomes" id="UP000315953">
    <property type="component" value="Chromosome"/>
</dbReference>
<dbReference type="SUPFAM" id="SSF55804">
    <property type="entry name" value="Phoshotransferase/anion transport protein"/>
    <property type="match status" value="1"/>
</dbReference>
<dbReference type="Gene3D" id="3.40.930.10">
    <property type="entry name" value="Mannitol-specific EII, Chain A"/>
    <property type="match status" value="1"/>
</dbReference>
<accession>A0A516GHE8</accession>
<feature type="domain" description="PTS EIIA type-2" evidence="6">
    <location>
        <begin position="514"/>
        <end position="657"/>
    </location>
</feature>
<dbReference type="SUPFAM" id="SSF63520">
    <property type="entry name" value="PTS-regulatory domain, PRD"/>
    <property type="match status" value="2"/>
</dbReference>
<evidence type="ECO:0000313" key="9">
    <source>
        <dbReference type="EMBL" id="QDO90932.1"/>
    </source>
</evidence>
<dbReference type="Pfam" id="PF00359">
    <property type="entry name" value="PTS_EIIA_2"/>
    <property type="match status" value="1"/>
</dbReference>
<dbReference type="InterPro" id="IPR050661">
    <property type="entry name" value="BglG_antiterminators"/>
</dbReference>
<reference evidence="9 10" key="1">
    <citation type="submission" date="2019-07" db="EMBL/GenBank/DDBJ databases">
        <title>Genome assembly of a nasal isolate of Dolosigranulum pigrum from a chronic sinusitis patient.</title>
        <authorList>
            <person name="Baig S."/>
            <person name="Overballe-Petersen S."/>
            <person name="Kaspar U."/>
            <person name="Rendboe A."/>
            <person name="de Man T."/>
            <person name="Liu C."/>
            <person name="Price L.B."/>
            <person name="Stegger M."/>
            <person name="Becker K."/>
            <person name="Skytt Andersen P."/>
        </authorList>
    </citation>
    <scope>NUCLEOTIDE SEQUENCE [LARGE SCALE GENOMIC DNA]</scope>
    <source>
        <strain evidence="9 10">83VPs-KB5</strain>
    </source>
</reference>
<sequence>MLSKKEIQILEILQTENNYFITSDEIAELLNCSSKTARKYLKQLSKQVKNHGAELLIKPGKGYCLKINDKFQFKKFFSSIKKQQSNVLKIEEIEDSEDRQYYLLNKLLLENDNVDTYELEEELFVSRPTIMKLIQEIKDRLLPYGLQITTENKKIKIIGAEHLKRKFIVDYFFTKKIDQELLISIGENFFGRELNLNEITIIILEEVKTADLSLSDYVIHNLTLHIALTIKRLKDGFPLEKVSVEDKTIKTREFQVAENIVKRLEEIYSIAIPQEEIKYISIHLITKGTSKKFKGRSAKLKQELRKGLRELNKILRENLEVDEILFEGLLLHFEQLLTRLENKIRINNPLTNDILTNYKYEFKMTKLAFQKISIFNNYIISDEEWAYVVLHILAAKERFANYNKTRVLIVCATGQGSAQMLRNRVEYEFGNLILIKGVVSYYELMDYPLDNIDIVISSISLNNLFIPIPVAEVSVLLSENDIKNIEAKILTKSDIKRKNQLLDTKLLTEKIFEECFTESQFNIFSEQIKKSELIEIMLEQFPESKNSGFKWNFMKELELRELYGPIVFNKILAIPHPAKPLTDKERIGVAICPNGIKWSNENDRVNFVFLVSPSVYANENIKIVSRGLTELLKNSKLQKELLQVTNYKDFKTIFKELINGGN</sequence>
<feature type="domain" description="PRD" evidence="8">
    <location>
        <begin position="188"/>
        <end position="294"/>
    </location>
</feature>
<dbReference type="SUPFAM" id="SSF46785">
    <property type="entry name" value="Winged helix' DNA-binding domain"/>
    <property type="match status" value="1"/>
</dbReference>
<dbReference type="GO" id="GO:0009401">
    <property type="term" value="P:phosphoenolpyruvate-dependent sugar phosphotransferase system"/>
    <property type="evidence" value="ECO:0007669"/>
    <property type="project" value="InterPro"/>
</dbReference>
<name>A0A516GHE8_9LACT</name>
<keyword evidence="4" id="KW-0010">Activator</keyword>
<keyword evidence="3" id="KW-0805">Transcription regulation</keyword>
<organism evidence="9 10">
    <name type="scientific">Dolosigranulum pigrum</name>
    <dbReference type="NCBI Taxonomy" id="29394"/>
    <lineage>
        <taxon>Bacteria</taxon>
        <taxon>Bacillati</taxon>
        <taxon>Bacillota</taxon>
        <taxon>Bacilli</taxon>
        <taxon>Lactobacillales</taxon>
        <taxon>Carnobacteriaceae</taxon>
        <taxon>Dolosigranulum</taxon>
    </lineage>
</organism>
<feature type="domain" description="PTS EIIB type-2" evidence="7">
    <location>
        <begin position="405"/>
        <end position="497"/>
    </location>
</feature>
<dbReference type="Pfam" id="PF00874">
    <property type="entry name" value="PRD"/>
    <property type="match status" value="2"/>
</dbReference>
<dbReference type="Gene3D" id="1.10.1790.10">
    <property type="entry name" value="PRD domain"/>
    <property type="match status" value="2"/>
</dbReference>
<keyword evidence="5" id="KW-0804">Transcription</keyword>
<feature type="domain" description="PRD" evidence="8">
    <location>
        <begin position="295"/>
        <end position="402"/>
    </location>
</feature>
<dbReference type="InterPro" id="IPR036388">
    <property type="entry name" value="WH-like_DNA-bd_sf"/>
</dbReference>
<dbReference type="PROSITE" id="PS51372">
    <property type="entry name" value="PRD_2"/>
    <property type="match status" value="2"/>
</dbReference>
<keyword evidence="2" id="KW-0677">Repeat</keyword>
<evidence type="ECO:0000313" key="10">
    <source>
        <dbReference type="Proteomes" id="UP000315953"/>
    </source>
</evidence>
<evidence type="ECO:0000256" key="2">
    <source>
        <dbReference type="ARBA" id="ARBA00022737"/>
    </source>
</evidence>
<evidence type="ECO:0000259" key="7">
    <source>
        <dbReference type="PROSITE" id="PS51099"/>
    </source>
</evidence>
<evidence type="ECO:0000256" key="1">
    <source>
        <dbReference type="ARBA" id="ARBA00022679"/>
    </source>
</evidence>
<dbReference type="InterPro" id="IPR013011">
    <property type="entry name" value="PTS_EIIB_2"/>
</dbReference>
<evidence type="ECO:0000256" key="5">
    <source>
        <dbReference type="ARBA" id="ARBA00023163"/>
    </source>
</evidence>